<comment type="subcellular location">
    <subcellularLocation>
        <location evidence="1">Secreted</location>
    </subcellularLocation>
</comment>
<name>A0A7R8UQA8_HERIL</name>
<dbReference type="SMART" id="SM00708">
    <property type="entry name" value="PhBP"/>
    <property type="match status" value="1"/>
</dbReference>
<evidence type="ECO:0000256" key="1">
    <source>
        <dbReference type="ARBA" id="ARBA00004613"/>
    </source>
</evidence>
<dbReference type="OrthoDB" id="5978988at2759"/>
<keyword evidence="3" id="KW-0964">Secreted</keyword>
<feature type="signal peptide" evidence="6">
    <location>
        <begin position="1"/>
        <end position="15"/>
    </location>
</feature>
<dbReference type="GO" id="GO:0005549">
    <property type="term" value="F:odorant binding"/>
    <property type="evidence" value="ECO:0007669"/>
    <property type="project" value="InterPro"/>
</dbReference>
<comment type="similarity">
    <text evidence="2">Belongs to the PBP/GOBP family.</text>
</comment>
<keyword evidence="8" id="KW-1185">Reference proteome</keyword>
<accession>A0A7R8UQA8</accession>
<dbReference type="PANTHER" id="PTHR11857">
    <property type="entry name" value="ODORANT BINDING PROTEIN-RELATED"/>
    <property type="match status" value="1"/>
</dbReference>
<evidence type="ECO:0000256" key="6">
    <source>
        <dbReference type="SAM" id="SignalP"/>
    </source>
</evidence>
<gene>
    <name evidence="7" type="ORF">HERILL_LOCUS7928</name>
</gene>
<dbReference type="InParanoid" id="A0A7R8UQA8"/>
<proteinExistence type="inferred from homology"/>
<dbReference type="AlphaFoldDB" id="A0A7R8UQA8"/>
<dbReference type="Gene3D" id="1.10.238.20">
    <property type="entry name" value="Pheromone/general odorant binding protein domain"/>
    <property type="match status" value="1"/>
</dbReference>
<sequence>MKFLVLLAVIGVAAATYTIKTHDDLIKTRGLCVKELNVPDNYVEKFKKWDFQDDETTRCYIKCVLNKMELFDTANGFNVENLVEQLGQNKDKTEVRTEVTKCSDKNEQKSDDCTWAYRGFKCFLSKHLQLVQSSIYRFYSLNPGTLIVLKHSKLLKTSLERITKILKEALPKIKFSSE</sequence>
<dbReference type="InterPro" id="IPR036728">
    <property type="entry name" value="PBP_GOBP_sf"/>
</dbReference>
<keyword evidence="5" id="KW-1015">Disulfide bond</keyword>
<feature type="chain" id="PRO_5031278252" evidence="6">
    <location>
        <begin position="16"/>
        <end position="178"/>
    </location>
</feature>
<dbReference type="PANTHER" id="PTHR11857:SF46">
    <property type="entry name" value="GENERAL ODORANT-BINDING PROTEIN 99A-RELATED"/>
    <property type="match status" value="1"/>
</dbReference>
<dbReference type="FunCoup" id="A0A7R8UQA8">
    <property type="interactions" value="41"/>
</dbReference>
<dbReference type="Proteomes" id="UP000594454">
    <property type="component" value="Chromosome 3"/>
</dbReference>
<reference evidence="7 8" key="1">
    <citation type="submission" date="2020-11" db="EMBL/GenBank/DDBJ databases">
        <authorList>
            <person name="Wallbank WR R."/>
            <person name="Pardo Diaz C."/>
            <person name="Kozak K."/>
            <person name="Martin S."/>
            <person name="Jiggins C."/>
            <person name="Moest M."/>
            <person name="Warren A I."/>
            <person name="Generalovic N T."/>
            <person name="Byers J.R.P. K."/>
            <person name="Montejo-Kovacevich G."/>
            <person name="Yen C E."/>
        </authorList>
    </citation>
    <scope>NUCLEOTIDE SEQUENCE [LARGE SCALE GENOMIC DNA]</scope>
</reference>
<dbReference type="Pfam" id="PF01395">
    <property type="entry name" value="PBP_GOBP"/>
    <property type="match status" value="1"/>
</dbReference>
<evidence type="ECO:0000256" key="5">
    <source>
        <dbReference type="ARBA" id="ARBA00023157"/>
    </source>
</evidence>
<dbReference type="EMBL" id="LR899011">
    <property type="protein sequence ID" value="CAD7085062.1"/>
    <property type="molecule type" value="Genomic_DNA"/>
</dbReference>
<dbReference type="SUPFAM" id="SSF47565">
    <property type="entry name" value="Insect pheromone/odorant-binding proteins"/>
    <property type="match status" value="1"/>
</dbReference>
<dbReference type="InterPro" id="IPR006170">
    <property type="entry name" value="PBP/GOBP"/>
</dbReference>
<dbReference type="CDD" id="cd23992">
    <property type="entry name" value="PBP_GOBP"/>
    <property type="match status" value="1"/>
</dbReference>
<dbReference type="GO" id="GO:0007608">
    <property type="term" value="P:sensory perception of smell"/>
    <property type="evidence" value="ECO:0007669"/>
    <property type="project" value="TreeGrafter"/>
</dbReference>
<evidence type="ECO:0000256" key="4">
    <source>
        <dbReference type="ARBA" id="ARBA00022729"/>
    </source>
</evidence>
<evidence type="ECO:0000313" key="7">
    <source>
        <dbReference type="EMBL" id="CAD7085062.1"/>
    </source>
</evidence>
<keyword evidence="4 6" id="KW-0732">Signal</keyword>
<protein>
    <submittedName>
        <fullName evidence="7">Uncharacterized protein</fullName>
    </submittedName>
</protein>
<evidence type="ECO:0000256" key="2">
    <source>
        <dbReference type="ARBA" id="ARBA00008098"/>
    </source>
</evidence>
<evidence type="ECO:0000313" key="8">
    <source>
        <dbReference type="Proteomes" id="UP000594454"/>
    </source>
</evidence>
<organism evidence="7 8">
    <name type="scientific">Hermetia illucens</name>
    <name type="common">Black soldier fly</name>
    <dbReference type="NCBI Taxonomy" id="343691"/>
    <lineage>
        <taxon>Eukaryota</taxon>
        <taxon>Metazoa</taxon>
        <taxon>Ecdysozoa</taxon>
        <taxon>Arthropoda</taxon>
        <taxon>Hexapoda</taxon>
        <taxon>Insecta</taxon>
        <taxon>Pterygota</taxon>
        <taxon>Neoptera</taxon>
        <taxon>Endopterygota</taxon>
        <taxon>Diptera</taxon>
        <taxon>Brachycera</taxon>
        <taxon>Stratiomyomorpha</taxon>
        <taxon>Stratiomyidae</taxon>
        <taxon>Hermetiinae</taxon>
        <taxon>Hermetia</taxon>
    </lineage>
</organism>
<dbReference type="GO" id="GO:0005615">
    <property type="term" value="C:extracellular space"/>
    <property type="evidence" value="ECO:0007669"/>
    <property type="project" value="TreeGrafter"/>
</dbReference>
<evidence type="ECO:0000256" key="3">
    <source>
        <dbReference type="ARBA" id="ARBA00022525"/>
    </source>
</evidence>